<dbReference type="Proteomes" id="UP000215914">
    <property type="component" value="Chromosome 13"/>
</dbReference>
<keyword evidence="6" id="KW-1185">Reference proteome</keyword>
<dbReference type="Gene3D" id="1.10.238.10">
    <property type="entry name" value="EF-hand"/>
    <property type="match status" value="1"/>
</dbReference>
<sequence>MSGYPHNPSGYGAPAQPYGAPQPLAVYGAPPQTKPQKDYHKPSSSPYGIPQRDEYYGSVPVTFPPGTETNAMSCFYTIDKDSDGIIDDKELQKALLSYNDQSFSIPTVRLLMYVFTKTNTRKIGPKDFPQVFRTLQSWRGTFVKFDIDDSRMIDANALRDALTSLGFVVSPVVLDLLMSKFDKTGGKNKTIEYDNFVVCCLIVKGLTEKFMENETSYYGQVTFSYEAFMLTILPVLIA</sequence>
<dbReference type="InterPro" id="IPR002048">
    <property type="entry name" value="EF_hand_dom"/>
</dbReference>
<keyword evidence="1" id="KW-0106">Calcium</keyword>
<dbReference type="InterPro" id="IPR018247">
    <property type="entry name" value="EF_Hand_1_Ca_BS"/>
</dbReference>
<feature type="domain" description="EF-hand" evidence="3">
    <location>
        <begin position="66"/>
        <end position="101"/>
    </location>
</feature>
<dbReference type="Gramene" id="mRNA:HanXRQr2_Chr13g0572741">
    <property type="protein sequence ID" value="mRNA:HanXRQr2_Chr13g0572741"/>
    <property type="gene ID" value="HanXRQr2_Chr13g0572741"/>
</dbReference>
<evidence type="ECO:0000256" key="2">
    <source>
        <dbReference type="SAM" id="MobiDB-lite"/>
    </source>
</evidence>
<evidence type="ECO:0000259" key="3">
    <source>
        <dbReference type="PROSITE" id="PS50222"/>
    </source>
</evidence>
<dbReference type="SUPFAM" id="SSF47473">
    <property type="entry name" value="EF-hand"/>
    <property type="match status" value="1"/>
</dbReference>
<evidence type="ECO:0000313" key="5">
    <source>
        <dbReference type="EMBL" id="OTG00980.1"/>
    </source>
</evidence>
<feature type="compositionally biased region" description="Low complexity" evidence="2">
    <location>
        <begin position="10"/>
        <end position="23"/>
    </location>
</feature>
<dbReference type="OMA" id="NGWANFP"/>
<gene>
    <name evidence="5" type="ORF">HannXRQ_Chr13g0397061</name>
    <name evidence="4" type="ORF">HanXRQr2_Chr13g0572741</name>
</gene>
<proteinExistence type="predicted"/>
<protein>
    <submittedName>
        <fullName evidence="5">Putative calcium binding protein 2</fullName>
    </submittedName>
    <submittedName>
        <fullName evidence="4">Serine/threonine-protein phosphatase with EF-hands</fullName>
    </submittedName>
</protein>
<reference evidence="5" key="2">
    <citation type="submission" date="2017-02" db="EMBL/GenBank/DDBJ databases">
        <title>Sunflower complete genome.</title>
        <authorList>
            <person name="Langlade N."/>
            <person name="Munos S."/>
        </authorList>
    </citation>
    <scope>NUCLEOTIDE SEQUENCE [LARGE SCALE GENOMIC DNA]</scope>
    <source>
        <tissue evidence="5">Leaves</tissue>
    </source>
</reference>
<dbReference type="PROSITE" id="PS00018">
    <property type="entry name" value="EF_HAND_1"/>
    <property type="match status" value="1"/>
</dbReference>
<accession>A0A251SQ71</accession>
<dbReference type="InterPro" id="IPR044590">
    <property type="entry name" value="CML48/49/50"/>
</dbReference>
<organism evidence="5 6">
    <name type="scientific">Helianthus annuus</name>
    <name type="common">Common sunflower</name>
    <dbReference type="NCBI Taxonomy" id="4232"/>
    <lineage>
        <taxon>Eukaryota</taxon>
        <taxon>Viridiplantae</taxon>
        <taxon>Streptophyta</taxon>
        <taxon>Embryophyta</taxon>
        <taxon>Tracheophyta</taxon>
        <taxon>Spermatophyta</taxon>
        <taxon>Magnoliopsida</taxon>
        <taxon>eudicotyledons</taxon>
        <taxon>Gunneridae</taxon>
        <taxon>Pentapetalae</taxon>
        <taxon>asterids</taxon>
        <taxon>campanulids</taxon>
        <taxon>Asterales</taxon>
        <taxon>Asteraceae</taxon>
        <taxon>Asteroideae</taxon>
        <taxon>Heliantheae alliance</taxon>
        <taxon>Heliantheae</taxon>
        <taxon>Helianthus</taxon>
    </lineage>
</organism>
<reference evidence="4 6" key="1">
    <citation type="journal article" date="2017" name="Nature">
        <title>The sunflower genome provides insights into oil metabolism, flowering and Asterid evolution.</title>
        <authorList>
            <person name="Badouin H."/>
            <person name="Gouzy J."/>
            <person name="Grassa C.J."/>
            <person name="Murat F."/>
            <person name="Staton S.E."/>
            <person name="Cottret L."/>
            <person name="Lelandais-Briere C."/>
            <person name="Owens G.L."/>
            <person name="Carrere S."/>
            <person name="Mayjonade B."/>
            <person name="Legrand L."/>
            <person name="Gill N."/>
            <person name="Kane N.C."/>
            <person name="Bowers J.E."/>
            <person name="Hubner S."/>
            <person name="Bellec A."/>
            <person name="Berard A."/>
            <person name="Berges H."/>
            <person name="Blanchet N."/>
            <person name="Boniface M.C."/>
            <person name="Brunel D."/>
            <person name="Catrice O."/>
            <person name="Chaidir N."/>
            <person name="Claudel C."/>
            <person name="Donnadieu C."/>
            <person name="Faraut T."/>
            <person name="Fievet G."/>
            <person name="Helmstetter N."/>
            <person name="King M."/>
            <person name="Knapp S.J."/>
            <person name="Lai Z."/>
            <person name="Le Paslier M.C."/>
            <person name="Lippi Y."/>
            <person name="Lorenzon L."/>
            <person name="Mandel J.R."/>
            <person name="Marage G."/>
            <person name="Marchand G."/>
            <person name="Marquand E."/>
            <person name="Bret-Mestries E."/>
            <person name="Morien E."/>
            <person name="Nambeesan S."/>
            <person name="Nguyen T."/>
            <person name="Pegot-Espagnet P."/>
            <person name="Pouilly N."/>
            <person name="Raftis F."/>
            <person name="Sallet E."/>
            <person name="Schiex T."/>
            <person name="Thomas J."/>
            <person name="Vandecasteele C."/>
            <person name="Vares D."/>
            <person name="Vear F."/>
            <person name="Vautrin S."/>
            <person name="Crespi M."/>
            <person name="Mangin B."/>
            <person name="Burke J.M."/>
            <person name="Salse J."/>
            <person name="Munos S."/>
            <person name="Vincourt P."/>
            <person name="Rieseberg L.H."/>
            <person name="Langlade N.B."/>
        </authorList>
    </citation>
    <scope>NUCLEOTIDE SEQUENCE [LARGE SCALE GENOMIC DNA]</scope>
    <source>
        <strain evidence="6">cv. SF193</strain>
        <tissue evidence="4">Leaves</tissue>
    </source>
</reference>
<dbReference type="CDD" id="cd16180">
    <property type="entry name" value="EFh_PEF_Group_I"/>
    <property type="match status" value="1"/>
</dbReference>
<evidence type="ECO:0000256" key="1">
    <source>
        <dbReference type="ARBA" id="ARBA00022837"/>
    </source>
</evidence>
<evidence type="ECO:0000313" key="6">
    <source>
        <dbReference type="Proteomes" id="UP000215914"/>
    </source>
</evidence>
<dbReference type="EMBL" id="CM007902">
    <property type="protein sequence ID" value="OTG00980.1"/>
    <property type="molecule type" value="Genomic_DNA"/>
</dbReference>
<dbReference type="OrthoDB" id="186625at2759"/>
<dbReference type="InterPro" id="IPR011992">
    <property type="entry name" value="EF-hand-dom_pair"/>
</dbReference>
<dbReference type="GO" id="GO:0005509">
    <property type="term" value="F:calcium ion binding"/>
    <property type="evidence" value="ECO:0007669"/>
    <property type="project" value="InterPro"/>
</dbReference>
<dbReference type="EMBL" id="MNCJ02000328">
    <property type="protein sequence ID" value="KAF5772098.1"/>
    <property type="molecule type" value="Genomic_DNA"/>
</dbReference>
<dbReference type="AlphaFoldDB" id="A0A251SQ71"/>
<dbReference type="PROSITE" id="PS50222">
    <property type="entry name" value="EF_HAND_2"/>
    <property type="match status" value="2"/>
</dbReference>
<reference evidence="4" key="3">
    <citation type="submission" date="2020-06" db="EMBL/GenBank/DDBJ databases">
        <title>Helianthus annuus Genome sequencing and assembly Release 2.</title>
        <authorList>
            <person name="Gouzy J."/>
            <person name="Langlade N."/>
            <person name="Munos S."/>
        </authorList>
    </citation>
    <scope>NUCLEOTIDE SEQUENCE</scope>
    <source>
        <tissue evidence="4">Leaves</tissue>
    </source>
</reference>
<name>A0A251SQ71_HELAN</name>
<dbReference type="STRING" id="4232.A0A251SQ71"/>
<dbReference type="PANTHER" id="PTHR46824:SF1">
    <property type="entry name" value="CALCIUM-BINDING PROTEIN CML49-RELATED"/>
    <property type="match status" value="1"/>
</dbReference>
<feature type="region of interest" description="Disordered" evidence="2">
    <location>
        <begin position="1"/>
        <end position="51"/>
    </location>
</feature>
<evidence type="ECO:0000313" key="4">
    <source>
        <dbReference type="EMBL" id="KAF5772098.1"/>
    </source>
</evidence>
<dbReference type="PANTHER" id="PTHR46824">
    <property type="entry name" value="CALCIUM-BINDING PROTEIN CML48-RELATED"/>
    <property type="match status" value="1"/>
</dbReference>
<dbReference type="InParanoid" id="A0A251SQ71"/>
<feature type="domain" description="EF-hand" evidence="3">
    <location>
        <begin position="133"/>
        <end position="168"/>
    </location>
</feature>